<feature type="compositionally biased region" description="Basic and acidic residues" evidence="5">
    <location>
        <begin position="13"/>
        <end position="24"/>
    </location>
</feature>
<keyword evidence="3" id="KW-0862">Zinc</keyword>
<gene>
    <name evidence="7" type="ORF">ZT1A5_G11336</name>
</gene>
<feature type="region of interest" description="Disordered" evidence="5">
    <location>
        <begin position="463"/>
        <end position="552"/>
    </location>
</feature>
<dbReference type="SUPFAM" id="SSF57903">
    <property type="entry name" value="FYVE/PHD zinc finger"/>
    <property type="match status" value="1"/>
</dbReference>
<feature type="compositionally biased region" description="Basic and acidic residues" evidence="5">
    <location>
        <begin position="367"/>
        <end position="391"/>
    </location>
</feature>
<evidence type="ECO:0000256" key="3">
    <source>
        <dbReference type="ARBA" id="ARBA00022833"/>
    </source>
</evidence>
<feature type="compositionally biased region" description="Basic and acidic residues" evidence="5">
    <location>
        <begin position="297"/>
        <end position="310"/>
    </location>
</feature>
<dbReference type="AlphaFoldDB" id="A0A1Y6LZR4"/>
<evidence type="ECO:0000256" key="2">
    <source>
        <dbReference type="ARBA" id="ARBA00022771"/>
    </source>
</evidence>
<dbReference type="GO" id="GO:0008270">
    <property type="term" value="F:zinc ion binding"/>
    <property type="evidence" value="ECO:0007669"/>
    <property type="project" value="UniProtKB-KW"/>
</dbReference>
<feature type="compositionally biased region" description="Basic and acidic residues" evidence="5">
    <location>
        <begin position="332"/>
        <end position="359"/>
    </location>
</feature>
<reference evidence="7 8" key="1">
    <citation type="submission" date="2016-10" db="EMBL/GenBank/DDBJ databases">
        <authorList>
            <person name="Varghese N."/>
        </authorList>
    </citation>
    <scope>NUCLEOTIDE SEQUENCE [LARGE SCALE GENOMIC DNA]</scope>
</reference>
<feature type="region of interest" description="Disordered" evidence="5">
    <location>
        <begin position="282"/>
        <end position="418"/>
    </location>
</feature>
<keyword evidence="1" id="KW-0479">Metal-binding</keyword>
<proteinExistence type="predicted"/>
<keyword evidence="2 4" id="KW-0863">Zinc-finger</keyword>
<evidence type="ECO:0000313" key="8">
    <source>
        <dbReference type="Proteomes" id="UP000215453"/>
    </source>
</evidence>
<feature type="compositionally biased region" description="Basic and acidic residues" evidence="5">
    <location>
        <begin position="176"/>
        <end position="190"/>
    </location>
</feature>
<dbReference type="InterPro" id="IPR013083">
    <property type="entry name" value="Znf_RING/FYVE/PHD"/>
</dbReference>
<feature type="region of interest" description="Disordered" evidence="5">
    <location>
        <begin position="165"/>
        <end position="198"/>
    </location>
</feature>
<feature type="region of interest" description="Disordered" evidence="5">
    <location>
        <begin position="1"/>
        <end position="68"/>
    </location>
</feature>
<evidence type="ECO:0000256" key="1">
    <source>
        <dbReference type="ARBA" id="ARBA00022723"/>
    </source>
</evidence>
<evidence type="ECO:0000256" key="4">
    <source>
        <dbReference type="PROSITE-ProRule" id="PRU00146"/>
    </source>
</evidence>
<dbReference type="Gene3D" id="3.30.40.10">
    <property type="entry name" value="Zinc/RING finger domain, C3HC4 (zinc finger)"/>
    <property type="match status" value="1"/>
</dbReference>
<feature type="compositionally biased region" description="Basic and acidic residues" evidence="5">
    <location>
        <begin position="475"/>
        <end position="498"/>
    </location>
</feature>
<dbReference type="PROSITE" id="PS50016">
    <property type="entry name" value="ZF_PHD_2"/>
    <property type="match status" value="1"/>
</dbReference>
<protein>
    <recommendedName>
        <fullName evidence="6">PHD-type domain-containing protein</fullName>
    </recommendedName>
</protein>
<feature type="compositionally biased region" description="Acidic residues" evidence="5">
    <location>
        <begin position="499"/>
        <end position="513"/>
    </location>
</feature>
<dbReference type="InterPro" id="IPR019787">
    <property type="entry name" value="Znf_PHD-finger"/>
</dbReference>
<dbReference type="InterPro" id="IPR011011">
    <property type="entry name" value="Znf_FYVE_PHD"/>
</dbReference>
<organism evidence="7 8">
    <name type="scientific">Zymoseptoria tritici ST99CH_1A5</name>
    <dbReference type="NCBI Taxonomy" id="1276529"/>
    <lineage>
        <taxon>Eukaryota</taxon>
        <taxon>Fungi</taxon>
        <taxon>Dikarya</taxon>
        <taxon>Ascomycota</taxon>
        <taxon>Pezizomycotina</taxon>
        <taxon>Dothideomycetes</taxon>
        <taxon>Dothideomycetidae</taxon>
        <taxon>Mycosphaerellales</taxon>
        <taxon>Mycosphaerellaceae</taxon>
        <taxon>Zymoseptoria</taxon>
    </lineage>
</organism>
<feature type="domain" description="PHD-type" evidence="6">
    <location>
        <begin position="77"/>
        <end position="133"/>
    </location>
</feature>
<dbReference type="EMBL" id="LT882688">
    <property type="protein sequence ID" value="SMY29887.1"/>
    <property type="molecule type" value="Genomic_DNA"/>
</dbReference>
<dbReference type="SMART" id="SM00249">
    <property type="entry name" value="PHD"/>
    <property type="match status" value="1"/>
</dbReference>
<dbReference type="InterPro" id="IPR001965">
    <property type="entry name" value="Znf_PHD"/>
</dbReference>
<evidence type="ECO:0000313" key="7">
    <source>
        <dbReference type="EMBL" id="SMY29887.1"/>
    </source>
</evidence>
<evidence type="ECO:0000259" key="6">
    <source>
        <dbReference type="PROSITE" id="PS50016"/>
    </source>
</evidence>
<evidence type="ECO:0000256" key="5">
    <source>
        <dbReference type="SAM" id="MobiDB-lite"/>
    </source>
</evidence>
<accession>A0A1Y6LZR4</accession>
<dbReference type="InterPro" id="IPR019786">
    <property type="entry name" value="Zinc_finger_PHD-type_CS"/>
</dbReference>
<sequence length="552" mass="60409">MPNPKNAPPAHSKITDEQLADWRRGASTASTGPIPHGRQPNLEPRPTGPPPTSPTTAKHLRDVGYDNSTGGEELELDTFCICKKPLPQYLDENKIIRCNNRLCKINIFHLRCVNLPGLPTQHLAWMCPPCRNGFMGSTNDETGLFDPDEGMRAGMMSAGQWVQEERERVRRKKERKQREERAEVKERALPEVESSAAPGARGVVGGTIADMVRAAAEDERRLQWQKYLLETASHQAELRSRQRPEMIRDADRGLAAGGEGVQDEMTGEGGDKEMRTVALEAGEESALAKQKTQFTFVEEHPEEWNDRQSPEADVGTLGGPEEGHEAGQVSGREADHGDKGEKIDTPGAEHDMQAPRQDELSALDNESGARRDSELKERTEKIVEEVDHNMGAEETGEITAEHEGVEVSTQRPGTNEDPMAARISKVADVMPTADAVVREDVNDQAGGATLDEMITEAVAQLEADRASKATAAAEAEEKIEPEAKDRAATEGKAERNSELEAEDGNEIDVDEEVDVHGEDEAAQGVVDEAASSSDDDNIVVKHVQREGDRPAR</sequence>
<dbReference type="PROSITE" id="PS01359">
    <property type="entry name" value="ZF_PHD_1"/>
    <property type="match status" value="1"/>
</dbReference>
<name>A0A1Y6LZR4_ZYMTR</name>
<dbReference type="Proteomes" id="UP000215453">
    <property type="component" value="Chromosome 13"/>
</dbReference>
<feature type="compositionally biased region" description="Basic and acidic residues" evidence="5">
    <location>
        <begin position="543"/>
        <end position="552"/>
    </location>
</feature>